<comment type="similarity">
    <text evidence="1">Belongs to the glycosyltransferase 2 family.</text>
</comment>
<gene>
    <name evidence="6" type="ordered locus">Clos_0614</name>
</gene>
<dbReference type="KEGG" id="aoe:Clos_0614"/>
<dbReference type="RefSeq" id="WP_012158488.1">
    <property type="nucleotide sequence ID" value="NC_009922.1"/>
</dbReference>
<keyword evidence="4" id="KW-0472">Membrane</keyword>
<dbReference type="eggNOG" id="COG1215">
    <property type="taxonomic scope" value="Bacteria"/>
</dbReference>
<sequence>MVIEFMKQIVISFNHMVLYYVLAINSIYFMQLIVSAFSLYDYIRKMYYSDFKKYTASSNMIPISVLVPAYDEEETIVDNIKSLLSLNYPAFEVIVINDGSNDDTLRKIVEAYDLKEINQPVRHLLKTKKIKGIYANLDIPNLVLVDKENGGKADALNVGINVSKYPVFTSIDADSILESDSLVRVIMPFIEDNLTVAVGGIVRIINGSEIKNGKVEAIGLPKSKLAMFQIVEYLRAFLTGRLAWSKLRCLLIVSGAFGAFKKDVVVQAGGYTPDTIGEDMELVVKIHKMMRKNKVKYKVNFIPDPVCWTQAPENIKDLRGQRRRWQIGLMDSLFRHKDLLLNPRYGVVGMYGVPYFWIFEMLGPIIETLGYIIIPLSYIFGLLNTRYFVLFLITSILYGIILSLGAILLEEYTFSKYPSMKQLLRLSLYGILENFGYRQMTTLFRIDAIIRFKKFRGDWGKIKREGFSNHKEEKVSMIQKNL</sequence>
<dbReference type="STRING" id="350688.Clos_0614"/>
<reference evidence="7" key="1">
    <citation type="submission" date="2007-10" db="EMBL/GenBank/DDBJ databases">
        <title>Complete genome of Alkaliphilus oremlandii OhILAs.</title>
        <authorList>
            <person name="Copeland A."/>
            <person name="Lucas S."/>
            <person name="Lapidus A."/>
            <person name="Barry K."/>
            <person name="Detter J.C."/>
            <person name="Glavina del Rio T."/>
            <person name="Hammon N."/>
            <person name="Israni S."/>
            <person name="Dalin E."/>
            <person name="Tice H."/>
            <person name="Pitluck S."/>
            <person name="Chain P."/>
            <person name="Malfatti S."/>
            <person name="Shin M."/>
            <person name="Vergez L."/>
            <person name="Schmutz J."/>
            <person name="Larimer F."/>
            <person name="Land M."/>
            <person name="Hauser L."/>
            <person name="Kyrpides N."/>
            <person name="Mikhailova N."/>
            <person name="Stolz J.F."/>
            <person name="Dawson A."/>
            <person name="Fisher E."/>
            <person name="Crable B."/>
            <person name="Perera E."/>
            <person name="Lisak J."/>
            <person name="Ranganathan M."/>
            <person name="Basu P."/>
            <person name="Richardson P."/>
        </authorList>
    </citation>
    <scope>NUCLEOTIDE SEQUENCE [LARGE SCALE GENOMIC DNA]</scope>
    <source>
        <strain evidence="7">OhILAs</strain>
    </source>
</reference>
<organism evidence="6 7">
    <name type="scientific">Alkaliphilus oremlandii (strain OhILAs)</name>
    <name type="common">Clostridium oremlandii (strain OhILAs)</name>
    <dbReference type="NCBI Taxonomy" id="350688"/>
    <lineage>
        <taxon>Bacteria</taxon>
        <taxon>Bacillati</taxon>
        <taxon>Bacillota</taxon>
        <taxon>Clostridia</taxon>
        <taxon>Peptostreptococcales</taxon>
        <taxon>Natronincolaceae</taxon>
        <taxon>Alkaliphilus</taxon>
    </lineage>
</organism>
<dbReference type="InterPro" id="IPR001173">
    <property type="entry name" value="Glyco_trans_2-like"/>
</dbReference>
<dbReference type="EMBL" id="CP000853">
    <property type="protein sequence ID" value="ABW18174.1"/>
    <property type="molecule type" value="Genomic_DNA"/>
</dbReference>
<feature type="domain" description="Glycosyltransferase 2-like" evidence="5">
    <location>
        <begin position="64"/>
        <end position="209"/>
    </location>
</feature>
<dbReference type="Proteomes" id="UP000000269">
    <property type="component" value="Chromosome"/>
</dbReference>
<evidence type="ECO:0000256" key="1">
    <source>
        <dbReference type="ARBA" id="ARBA00006739"/>
    </source>
</evidence>
<dbReference type="AlphaFoldDB" id="A8MM07"/>
<dbReference type="GO" id="GO:0016757">
    <property type="term" value="F:glycosyltransferase activity"/>
    <property type="evidence" value="ECO:0007669"/>
    <property type="project" value="UniProtKB-KW"/>
</dbReference>
<name>A8MM07_ALKOO</name>
<accession>A8MM07</accession>
<evidence type="ECO:0000256" key="2">
    <source>
        <dbReference type="ARBA" id="ARBA00022676"/>
    </source>
</evidence>
<dbReference type="CDD" id="cd06423">
    <property type="entry name" value="CESA_like"/>
    <property type="match status" value="1"/>
</dbReference>
<keyword evidence="4" id="KW-0812">Transmembrane</keyword>
<dbReference type="PANTHER" id="PTHR43630:SF1">
    <property type="entry name" value="POLY-BETA-1,6-N-ACETYL-D-GLUCOSAMINE SYNTHASE"/>
    <property type="match status" value="1"/>
</dbReference>
<dbReference type="InterPro" id="IPR029044">
    <property type="entry name" value="Nucleotide-diphossugar_trans"/>
</dbReference>
<dbReference type="PANTHER" id="PTHR43630">
    <property type="entry name" value="POLY-BETA-1,6-N-ACETYL-D-GLUCOSAMINE SYNTHASE"/>
    <property type="match status" value="1"/>
</dbReference>
<keyword evidence="3 6" id="KW-0808">Transferase</keyword>
<evidence type="ECO:0000313" key="7">
    <source>
        <dbReference type="Proteomes" id="UP000000269"/>
    </source>
</evidence>
<proteinExistence type="inferred from homology"/>
<evidence type="ECO:0000313" key="6">
    <source>
        <dbReference type="EMBL" id="ABW18174.1"/>
    </source>
</evidence>
<evidence type="ECO:0000256" key="3">
    <source>
        <dbReference type="ARBA" id="ARBA00022679"/>
    </source>
</evidence>
<evidence type="ECO:0000259" key="5">
    <source>
        <dbReference type="Pfam" id="PF00535"/>
    </source>
</evidence>
<feature type="transmembrane region" description="Helical" evidence="4">
    <location>
        <begin position="17"/>
        <end position="43"/>
    </location>
</feature>
<keyword evidence="7" id="KW-1185">Reference proteome</keyword>
<feature type="transmembrane region" description="Helical" evidence="4">
    <location>
        <begin position="387"/>
        <end position="409"/>
    </location>
</feature>
<evidence type="ECO:0000256" key="4">
    <source>
        <dbReference type="SAM" id="Phobius"/>
    </source>
</evidence>
<protein>
    <submittedName>
        <fullName evidence="6">Glycosyl transferase family 2</fullName>
    </submittedName>
</protein>
<dbReference type="CAZy" id="GT2">
    <property type="family name" value="Glycosyltransferase Family 2"/>
</dbReference>
<dbReference type="OrthoDB" id="9768769at2"/>
<keyword evidence="4" id="KW-1133">Transmembrane helix</keyword>
<dbReference type="HOGENOM" id="CLU_044042_1_0_9"/>
<dbReference type="Pfam" id="PF00535">
    <property type="entry name" value="Glycos_transf_2"/>
    <property type="match status" value="1"/>
</dbReference>
<dbReference type="Gene3D" id="3.90.550.10">
    <property type="entry name" value="Spore Coat Polysaccharide Biosynthesis Protein SpsA, Chain A"/>
    <property type="match status" value="1"/>
</dbReference>
<feature type="transmembrane region" description="Helical" evidence="4">
    <location>
        <begin position="355"/>
        <end position="381"/>
    </location>
</feature>
<keyword evidence="2" id="KW-0328">Glycosyltransferase</keyword>
<dbReference type="SUPFAM" id="SSF53448">
    <property type="entry name" value="Nucleotide-diphospho-sugar transferases"/>
    <property type="match status" value="1"/>
</dbReference>